<evidence type="ECO:0000313" key="8">
    <source>
        <dbReference type="EMBL" id="QHB99892.1"/>
    </source>
</evidence>
<evidence type="ECO:0000256" key="7">
    <source>
        <dbReference type="SAM" id="Phobius"/>
    </source>
</evidence>
<comment type="subcellular location">
    <subcellularLocation>
        <location evidence="1">Cell membrane</location>
        <topology evidence="1">Multi-pass membrane protein</topology>
    </subcellularLocation>
</comment>
<feature type="transmembrane region" description="Helical" evidence="7">
    <location>
        <begin position="107"/>
        <end position="128"/>
    </location>
</feature>
<dbReference type="InterPro" id="IPR051907">
    <property type="entry name" value="DoxX-like_oxidoreductase"/>
</dbReference>
<comment type="similarity">
    <text evidence="2">Belongs to the DoxX family.</text>
</comment>
<dbReference type="PANTHER" id="PTHR33452">
    <property type="entry name" value="OXIDOREDUCTASE CATD-RELATED"/>
    <property type="match status" value="1"/>
</dbReference>
<organism evidence="8 9">
    <name type="scientific">Epidermidibacterium keratini</name>
    <dbReference type="NCBI Taxonomy" id="1891644"/>
    <lineage>
        <taxon>Bacteria</taxon>
        <taxon>Bacillati</taxon>
        <taxon>Actinomycetota</taxon>
        <taxon>Actinomycetes</taxon>
        <taxon>Sporichthyales</taxon>
        <taxon>Sporichthyaceae</taxon>
        <taxon>Epidermidibacterium</taxon>
    </lineage>
</organism>
<evidence type="ECO:0000256" key="2">
    <source>
        <dbReference type="ARBA" id="ARBA00006679"/>
    </source>
</evidence>
<dbReference type="RefSeq" id="WP_159543916.1">
    <property type="nucleotide sequence ID" value="NZ_CP047156.1"/>
</dbReference>
<keyword evidence="4 7" id="KW-0812">Transmembrane</keyword>
<dbReference type="AlphaFoldDB" id="A0A7L4YLZ2"/>
<evidence type="ECO:0000256" key="6">
    <source>
        <dbReference type="ARBA" id="ARBA00023136"/>
    </source>
</evidence>
<dbReference type="Proteomes" id="UP000463857">
    <property type="component" value="Chromosome"/>
</dbReference>
<dbReference type="OrthoDB" id="1122432at2"/>
<evidence type="ECO:0000256" key="1">
    <source>
        <dbReference type="ARBA" id="ARBA00004651"/>
    </source>
</evidence>
<accession>A0A7L4YLZ2</accession>
<evidence type="ECO:0000256" key="4">
    <source>
        <dbReference type="ARBA" id="ARBA00022692"/>
    </source>
</evidence>
<dbReference type="InterPro" id="IPR032808">
    <property type="entry name" value="DoxX"/>
</dbReference>
<evidence type="ECO:0000256" key="5">
    <source>
        <dbReference type="ARBA" id="ARBA00022989"/>
    </source>
</evidence>
<sequence length="148" mass="15135">MSNPVTVNIALLVARVVTGVVFLAHGIQKLTTFGMAGTTASMEGNGVPLPAVAAFLVTWVETLGGIALILGVFTPIVALLLTIDMIGAVFFAHISNGIFVTNGGWELAGILGAISLVFAVIGAGAYSVDQVLGKKLTFLRSPLPAGSR</sequence>
<evidence type="ECO:0000313" key="9">
    <source>
        <dbReference type="Proteomes" id="UP000463857"/>
    </source>
</evidence>
<reference evidence="8 9" key="1">
    <citation type="journal article" date="2018" name="Int. J. Syst. Evol. Microbiol.">
        <title>Epidermidibacterium keratini gen. nov., sp. nov., a member of the family Sporichthyaceae, isolated from keratin epidermis.</title>
        <authorList>
            <person name="Lee D.G."/>
            <person name="Trujillo M.E."/>
            <person name="Kang S."/>
            <person name="Nam J.J."/>
            <person name="Kim Y.J."/>
        </authorList>
    </citation>
    <scope>NUCLEOTIDE SEQUENCE [LARGE SCALE GENOMIC DNA]</scope>
    <source>
        <strain evidence="8 9">EPI-7</strain>
    </source>
</reference>
<dbReference type="InParanoid" id="A0A7L4YLZ2"/>
<keyword evidence="3" id="KW-1003">Cell membrane</keyword>
<name>A0A7L4YLZ2_9ACTN</name>
<proteinExistence type="inferred from homology"/>
<protein>
    <submittedName>
        <fullName evidence="8">DoxX family membrane protein</fullName>
    </submittedName>
</protein>
<feature type="transmembrane region" description="Helical" evidence="7">
    <location>
        <begin position="76"/>
        <end position="95"/>
    </location>
</feature>
<keyword evidence="9" id="KW-1185">Reference proteome</keyword>
<dbReference type="GO" id="GO:0005886">
    <property type="term" value="C:plasma membrane"/>
    <property type="evidence" value="ECO:0007669"/>
    <property type="project" value="UniProtKB-SubCell"/>
</dbReference>
<dbReference type="Pfam" id="PF07681">
    <property type="entry name" value="DoxX"/>
    <property type="match status" value="1"/>
</dbReference>
<dbReference type="EMBL" id="CP047156">
    <property type="protein sequence ID" value="QHB99892.1"/>
    <property type="molecule type" value="Genomic_DNA"/>
</dbReference>
<dbReference type="KEGG" id="eke:EK0264_06065"/>
<keyword evidence="5 7" id="KW-1133">Transmembrane helix</keyword>
<gene>
    <name evidence="8" type="ORF">EK0264_06065</name>
</gene>
<evidence type="ECO:0000256" key="3">
    <source>
        <dbReference type="ARBA" id="ARBA00022475"/>
    </source>
</evidence>
<feature type="transmembrane region" description="Helical" evidence="7">
    <location>
        <begin position="47"/>
        <end position="69"/>
    </location>
</feature>
<keyword evidence="6 7" id="KW-0472">Membrane</keyword>
<dbReference type="FunCoup" id="A0A7L4YLZ2">
    <property type="interactions" value="1"/>
</dbReference>
<dbReference type="PANTHER" id="PTHR33452:SF1">
    <property type="entry name" value="INNER MEMBRANE PROTEIN YPHA-RELATED"/>
    <property type="match status" value="1"/>
</dbReference>
<feature type="transmembrane region" description="Helical" evidence="7">
    <location>
        <begin position="7"/>
        <end position="27"/>
    </location>
</feature>